<proteinExistence type="predicted"/>
<keyword evidence="2" id="KW-0472">Membrane</keyword>
<evidence type="ECO:0000313" key="4">
    <source>
        <dbReference type="Proteomes" id="UP000276506"/>
    </source>
</evidence>
<dbReference type="Proteomes" id="UP000276506">
    <property type="component" value="Unassembled WGS sequence"/>
</dbReference>
<evidence type="ECO:0000256" key="2">
    <source>
        <dbReference type="SAM" id="Phobius"/>
    </source>
</evidence>
<accession>A0A427DKX9</accession>
<dbReference type="AlphaFoldDB" id="A0A427DKX9"/>
<feature type="transmembrane region" description="Helical" evidence="2">
    <location>
        <begin position="187"/>
        <end position="208"/>
    </location>
</feature>
<name>A0A427DKX9_9GAMM</name>
<feature type="region of interest" description="Disordered" evidence="1">
    <location>
        <begin position="131"/>
        <end position="178"/>
    </location>
</feature>
<evidence type="ECO:0000256" key="1">
    <source>
        <dbReference type="SAM" id="MobiDB-lite"/>
    </source>
</evidence>
<sequence length="349" mass="37534">MPIRVDLLTLEPNIPGQARLAVKKWRGASEKLEFSIQRNQDQFYLQGDRTWSNNPFWFQVPSFNQGADEDALETLIGPDVVDPLLEGSGSSNFRIELRELDGGLVDQGVVRPAQGLLSSIAGGETRALYDGGNMSVPEAPLEIPDMPSLELPEPQPAAEPLSATPEPEPVVAEPAVTKPAAQKKSNLLPLILGVLVLLAIALGLWLWLKKPAVETPAEAPPAVTEPAAASEPVAAGPCTLESMASQSELSFVQNCIREAPDSAALLEIIATAKQAGHCGIAQRLYANRAQAGDVQIAHAYAREYDPEFHQPSTCFAEADAATAAYWYETILASAPDDAQARQRFEELQP</sequence>
<protein>
    <submittedName>
        <fullName evidence="3">Uncharacterized protein</fullName>
    </submittedName>
</protein>
<reference evidence="3 4" key="1">
    <citation type="submission" date="2018-10" db="EMBL/GenBank/DDBJ databases">
        <title>Transmission dynamics of multidrug resistant bacteria on intensive care unit surfaces.</title>
        <authorList>
            <person name="D'Souza A.W."/>
            <person name="Potter R.F."/>
            <person name="Wallace M."/>
            <person name="Shupe A."/>
            <person name="Patel S."/>
            <person name="Sun S."/>
            <person name="Gul D."/>
            <person name="Kwon J.H."/>
            <person name="Andleeb S."/>
            <person name="Burnham C.-A.D."/>
            <person name="Dantas G."/>
        </authorList>
    </citation>
    <scope>NUCLEOTIDE SEQUENCE [LARGE SCALE GENOMIC DNA]</scope>
    <source>
        <strain evidence="3 4">PX_177</strain>
    </source>
</reference>
<organism evidence="3 4">
    <name type="scientific">Stutzerimonas xanthomarina</name>
    <dbReference type="NCBI Taxonomy" id="271420"/>
    <lineage>
        <taxon>Bacteria</taxon>
        <taxon>Pseudomonadati</taxon>
        <taxon>Pseudomonadota</taxon>
        <taxon>Gammaproteobacteria</taxon>
        <taxon>Pseudomonadales</taxon>
        <taxon>Pseudomonadaceae</taxon>
        <taxon>Stutzerimonas</taxon>
    </lineage>
</organism>
<keyword evidence="2" id="KW-0812">Transmembrane</keyword>
<comment type="caution">
    <text evidence="3">The sequence shown here is derived from an EMBL/GenBank/DDBJ whole genome shotgun (WGS) entry which is preliminary data.</text>
</comment>
<evidence type="ECO:0000313" key="3">
    <source>
        <dbReference type="EMBL" id="RRV04022.1"/>
    </source>
</evidence>
<dbReference type="RefSeq" id="WP_125940462.1">
    <property type="nucleotide sequence ID" value="NZ_RHQL01000026.1"/>
</dbReference>
<gene>
    <name evidence="3" type="ORF">EGJ28_23025</name>
</gene>
<keyword evidence="2" id="KW-1133">Transmembrane helix</keyword>
<feature type="compositionally biased region" description="Low complexity" evidence="1">
    <location>
        <begin position="147"/>
        <end position="178"/>
    </location>
</feature>
<dbReference type="EMBL" id="RHQL01000026">
    <property type="protein sequence ID" value="RRV04022.1"/>
    <property type="molecule type" value="Genomic_DNA"/>
</dbReference>